<dbReference type="HOGENOM" id="CLU_1474899_0_0_1"/>
<feature type="compositionally biased region" description="Low complexity" evidence="1">
    <location>
        <begin position="1"/>
        <end position="28"/>
    </location>
</feature>
<sequence length="183" mass="20811">MSSSRSGNHSFSRDNSPSSFKKSSNKPTSSDDDNYSNNSYNRSFNTSSNNSRTPFHVVYSFIQRLLQLLQNSDNKSPYSISSSQSSSTQLPLPHLQRLKNHFHIIHPLHLLIYLSPTRQLRISSPPHPCFRDQVYNAAYTRACASGGGKPARLYLIDWARNADRQDRVLEGIKEVKGKREKKV</sequence>
<name>A0A074XYJ6_AURPU</name>
<evidence type="ECO:0000313" key="2">
    <source>
        <dbReference type="EMBL" id="KEQ79766.1"/>
    </source>
</evidence>
<evidence type="ECO:0000313" key="3">
    <source>
        <dbReference type="Proteomes" id="UP000030706"/>
    </source>
</evidence>
<accession>A0A074XYJ6</accession>
<dbReference type="RefSeq" id="XP_029755953.1">
    <property type="nucleotide sequence ID" value="XM_029904227.1"/>
</dbReference>
<gene>
    <name evidence="2" type="ORF">M438DRAFT_339541</name>
</gene>
<dbReference type="Proteomes" id="UP000030706">
    <property type="component" value="Unassembled WGS sequence"/>
</dbReference>
<organism evidence="2 3">
    <name type="scientific">Aureobasidium pullulans EXF-150</name>
    <dbReference type="NCBI Taxonomy" id="1043002"/>
    <lineage>
        <taxon>Eukaryota</taxon>
        <taxon>Fungi</taxon>
        <taxon>Dikarya</taxon>
        <taxon>Ascomycota</taxon>
        <taxon>Pezizomycotina</taxon>
        <taxon>Dothideomycetes</taxon>
        <taxon>Dothideomycetidae</taxon>
        <taxon>Dothideales</taxon>
        <taxon>Saccotheciaceae</taxon>
        <taxon>Aureobasidium</taxon>
    </lineage>
</organism>
<reference evidence="2 3" key="1">
    <citation type="journal article" date="2014" name="BMC Genomics">
        <title>Genome sequencing of four Aureobasidium pullulans varieties: biotechnological potential, stress tolerance, and description of new species.</title>
        <authorList>
            <person name="Gostin Ar C."/>
            <person name="Ohm R.A."/>
            <person name="Kogej T."/>
            <person name="Sonjak S."/>
            <person name="Turk M."/>
            <person name="Zajc J."/>
            <person name="Zalar P."/>
            <person name="Grube M."/>
            <person name="Sun H."/>
            <person name="Han J."/>
            <person name="Sharma A."/>
            <person name="Chiniquy J."/>
            <person name="Ngan C.Y."/>
            <person name="Lipzen A."/>
            <person name="Barry K."/>
            <person name="Grigoriev I.V."/>
            <person name="Gunde-Cimerman N."/>
        </authorList>
    </citation>
    <scope>NUCLEOTIDE SEQUENCE [LARGE SCALE GENOMIC DNA]</scope>
    <source>
        <strain evidence="2 3">EXF-150</strain>
    </source>
</reference>
<dbReference type="EMBL" id="KL585003">
    <property type="protein sequence ID" value="KEQ79766.1"/>
    <property type="molecule type" value="Genomic_DNA"/>
</dbReference>
<feature type="region of interest" description="Disordered" evidence="1">
    <location>
        <begin position="1"/>
        <end position="47"/>
    </location>
</feature>
<dbReference type="GeneID" id="40746533"/>
<protein>
    <submittedName>
        <fullName evidence="2">Uncharacterized protein</fullName>
    </submittedName>
</protein>
<proteinExistence type="predicted"/>
<evidence type="ECO:0000256" key="1">
    <source>
        <dbReference type="SAM" id="MobiDB-lite"/>
    </source>
</evidence>
<keyword evidence="3" id="KW-1185">Reference proteome</keyword>
<feature type="compositionally biased region" description="Low complexity" evidence="1">
    <location>
        <begin position="35"/>
        <end position="47"/>
    </location>
</feature>
<dbReference type="AlphaFoldDB" id="A0A074XYJ6"/>